<dbReference type="Proteomes" id="UP000255423">
    <property type="component" value="Unassembled WGS sequence"/>
</dbReference>
<evidence type="ECO:0000313" key="2">
    <source>
        <dbReference type="Proteomes" id="UP000255423"/>
    </source>
</evidence>
<organism evidence="1 2">
    <name type="scientific">Fibrobacter succinogenes</name>
    <name type="common">Bacteroides succinogenes</name>
    <dbReference type="NCBI Taxonomy" id="833"/>
    <lineage>
        <taxon>Bacteria</taxon>
        <taxon>Pseudomonadati</taxon>
        <taxon>Fibrobacterota</taxon>
        <taxon>Fibrobacteria</taxon>
        <taxon>Fibrobacterales</taxon>
        <taxon>Fibrobacteraceae</taxon>
        <taxon>Fibrobacter</taxon>
    </lineage>
</organism>
<sequence>MRDLLEKALNKGLTVCFTSENGFDVIRISSGNEVVASCSLGSNSFRASVEESLQALLLDLERKGF</sequence>
<reference evidence="1 2" key="1">
    <citation type="submission" date="2017-08" db="EMBL/GenBank/DDBJ databases">
        <authorList>
            <person name="de Groot N.N."/>
        </authorList>
    </citation>
    <scope>NUCLEOTIDE SEQUENCE [LARGE SCALE GENOMIC DNA]</scope>
    <source>
        <strain evidence="1 2">HM2</strain>
    </source>
</reference>
<protein>
    <submittedName>
        <fullName evidence="1">Uncharacterized protein</fullName>
    </submittedName>
</protein>
<name>A0A380RUN3_FIBSU</name>
<gene>
    <name evidence="1" type="ORF">SAMN05661053_0523</name>
</gene>
<dbReference type="EMBL" id="UHJL01000001">
    <property type="protein sequence ID" value="SUQ19293.1"/>
    <property type="molecule type" value="Genomic_DNA"/>
</dbReference>
<dbReference type="RefSeq" id="WP_014544972.1">
    <property type="nucleotide sequence ID" value="NZ_CACZDK010000007.1"/>
</dbReference>
<dbReference type="AlphaFoldDB" id="A0A380RUN3"/>
<accession>A0A380RUN3</accession>
<evidence type="ECO:0000313" key="1">
    <source>
        <dbReference type="EMBL" id="SUQ19293.1"/>
    </source>
</evidence>
<proteinExistence type="predicted"/>